<protein>
    <submittedName>
        <fullName evidence="1">PRXL2B</fullName>
        <ecNumber evidence="1">1.11.1.20</ecNumber>
    </submittedName>
</protein>
<name>A0A8S3UEG7_MYTED</name>
<dbReference type="GO" id="GO:0004601">
    <property type="term" value="F:peroxidase activity"/>
    <property type="evidence" value="ECO:0007669"/>
    <property type="project" value="UniProtKB-KW"/>
</dbReference>
<evidence type="ECO:0000313" key="1">
    <source>
        <dbReference type="EMBL" id="CAG2244596.1"/>
    </source>
</evidence>
<keyword evidence="1" id="KW-0575">Peroxidase</keyword>
<proteinExistence type="predicted"/>
<dbReference type="OrthoDB" id="40334at2759"/>
<comment type="caution">
    <text evidence="1">The sequence shown here is derived from an EMBL/GenBank/DDBJ whole genome shotgun (WGS) entry which is preliminary data.</text>
</comment>
<dbReference type="EC" id="1.11.1.20" evidence="1"/>
<dbReference type="InterPro" id="IPR032801">
    <property type="entry name" value="PXL2A/B/C"/>
</dbReference>
<accession>A0A8S3UEG7</accession>
<dbReference type="AlphaFoldDB" id="A0A8S3UEG7"/>
<keyword evidence="1" id="KW-0560">Oxidoreductase</keyword>
<evidence type="ECO:0000313" key="2">
    <source>
        <dbReference type="Proteomes" id="UP000683360"/>
    </source>
</evidence>
<sequence length="172" mass="19976">MEAVKEVTVIILWCGGKIAYSSARLLFSTLQNLSKRALQVPLSMELSKIAKNLVKCVTTGENVAIETFYQKQPCVITFMRRLVGVGLEELGLEDFQRGEYFNGDLYIDMKKQCYKSLGFRRMNIFNVFPAIFPRHQEVQCLRPRKTKLMEILKGMVFKMVELWSLEQEEKFC</sequence>
<dbReference type="Pfam" id="PF13911">
    <property type="entry name" value="AhpC-TSA_2"/>
    <property type="match status" value="1"/>
</dbReference>
<organism evidence="1 2">
    <name type="scientific">Mytilus edulis</name>
    <name type="common">Blue mussel</name>
    <dbReference type="NCBI Taxonomy" id="6550"/>
    <lineage>
        <taxon>Eukaryota</taxon>
        <taxon>Metazoa</taxon>
        <taxon>Spiralia</taxon>
        <taxon>Lophotrochozoa</taxon>
        <taxon>Mollusca</taxon>
        <taxon>Bivalvia</taxon>
        <taxon>Autobranchia</taxon>
        <taxon>Pteriomorphia</taxon>
        <taxon>Mytilida</taxon>
        <taxon>Mytiloidea</taxon>
        <taxon>Mytilidae</taxon>
        <taxon>Mytilinae</taxon>
        <taxon>Mytilus</taxon>
    </lineage>
</organism>
<keyword evidence="2" id="KW-1185">Reference proteome</keyword>
<dbReference type="Proteomes" id="UP000683360">
    <property type="component" value="Unassembled WGS sequence"/>
</dbReference>
<gene>
    <name evidence="1" type="ORF">MEDL_56643</name>
</gene>
<reference evidence="1" key="1">
    <citation type="submission" date="2021-03" db="EMBL/GenBank/DDBJ databases">
        <authorList>
            <person name="Bekaert M."/>
        </authorList>
    </citation>
    <scope>NUCLEOTIDE SEQUENCE</scope>
</reference>
<dbReference type="EMBL" id="CAJPWZ010002741">
    <property type="protein sequence ID" value="CAG2244596.1"/>
    <property type="molecule type" value="Genomic_DNA"/>
</dbReference>